<name>A0AAJ6QTW0_9ACAR</name>
<dbReference type="GeneID" id="100899611"/>
<gene>
    <name evidence="2" type="primary">LOC100899611</name>
</gene>
<evidence type="ECO:0000313" key="2">
    <source>
        <dbReference type="RefSeq" id="XP_003743625.1"/>
    </source>
</evidence>
<proteinExistence type="predicted"/>
<evidence type="ECO:0000313" key="1">
    <source>
        <dbReference type="Proteomes" id="UP000694867"/>
    </source>
</evidence>
<dbReference type="Proteomes" id="UP000694867">
    <property type="component" value="Unplaced"/>
</dbReference>
<dbReference type="PANTHER" id="PTHR45913:SF19">
    <property type="entry name" value="LOW QUALITY PROTEIN: ZINC FINGER BED DOMAIN-CONTAINING PROTEIN 5-LIKE"/>
    <property type="match status" value="1"/>
</dbReference>
<protein>
    <submittedName>
        <fullName evidence="2">Protein FAM200A-like</fullName>
    </submittedName>
</protein>
<sequence length="159" mass="18623">MASFLLEKKLTMDDSLKQEIAHLDELNEKFSQYFHEEMEDFTRKAWVVSPFESYPEAMSTLGQEKLIDLSNDRLLKSSFKREKALQFWLSVRDRFPRILGEASRLLIPFPSSYMCEVGFSALVSIKSKYRNRLLVPDSLRLKLTKTEVDTDKVMNESKE</sequence>
<dbReference type="RefSeq" id="XP_003743625.1">
    <property type="nucleotide sequence ID" value="XM_003743577.1"/>
</dbReference>
<reference evidence="2" key="1">
    <citation type="submission" date="2025-08" db="UniProtKB">
        <authorList>
            <consortium name="RefSeq"/>
        </authorList>
    </citation>
    <scope>IDENTIFICATION</scope>
</reference>
<organism evidence="1 2">
    <name type="scientific">Galendromus occidentalis</name>
    <name type="common">western predatory mite</name>
    <dbReference type="NCBI Taxonomy" id="34638"/>
    <lineage>
        <taxon>Eukaryota</taxon>
        <taxon>Metazoa</taxon>
        <taxon>Ecdysozoa</taxon>
        <taxon>Arthropoda</taxon>
        <taxon>Chelicerata</taxon>
        <taxon>Arachnida</taxon>
        <taxon>Acari</taxon>
        <taxon>Parasitiformes</taxon>
        <taxon>Mesostigmata</taxon>
        <taxon>Gamasina</taxon>
        <taxon>Phytoseioidea</taxon>
        <taxon>Phytoseiidae</taxon>
        <taxon>Typhlodrominae</taxon>
        <taxon>Galendromus</taxon>
    </lineage>
</organism>
<dbReference type="AlphaFoldDB" id="A0AAJ6QTW0"/>
<dbReference type="PANTHER" id="PTHR45913">
    <property type="entry name" value="EPM2A-INTERACTING PROTEIN 1"/>
    <property type="match status" value="1"/>
</dbReference>
<dbReference type="KEGG" id="goe:100899611"/>
<keyword evidence="1" id="KW-1185">Reference proteome</keyword>
<accession>A0AAJ6QTW0</accession>